<dbReference type="PANTHER" id="PTHR10146:SF14">
    <property type="entry name" value="PYRIDOXAL PHOSPHATE HOMEOSTASIS PROTEIN"/>
    <property type="match status" value="1"/>
</dbReference>
<protein>
    <recommendedName>
        <fullName evidence="2">Pyridoxal phosphate homeostasis protein</fullName>
        <shortName evidence="2">PLP homeostasis protein</shortName>
    </recommendedName>
</protein>
<dbReference type="PIRSF" id="PIRSF004848">
    <property type="entry name" value="YBL036c_PLPDEIII"/>
    <property type="match status" value="1"/>
</dbReference>
<evidence type="ECO:0000313" key="7">
    <source>
        <dbReference type="Proteomes" id="UP000295129"/>
    </source>
</evidence>
<dbReference type="PROSITE" id="PS01211">
    <property type="entry name" value="UPF0001"/>
    <property type="match status" value="1"/>
</dbReference>
<evidence type="ECO:0000256" key="1">
    <source>
        <dbReference type="ARBA" id="ARBA00022898"/>
    </source>
</evidence>
<evidence type="ECO:0000256" key="3">
    <source>
        <dbReference type="PIRSR" id="PIRSR004848-1"/>
    </source>
</evidence>
<evidence type="ECO:0000259" key="5">
    <source>
        <dbReference type="Pfam" id="PF01168"/>
    </source>
</evidence>
<keyword evidence="7" id="KW-1185">Reference proteome</keyword>
<dbReference type="HAMAP" id="MF_02087">
    <property type="entry name" value="PLP_homeostasis"/>
    <property type="match status" value="1"/>
</dbReference>
<accession>A0A4R6E8D1</accession>
<dbReference type="InterPro" id="IPR001608">
    <property type="entry name" value="Ala_racemase_N"/>
</dbReference>
<sequence>MTGLAGSRGRGRCYTFAASFLGTGCGNMTSISANLQAVGERIRQAARAAGRAPESVALLAVSKTWPAAAVREAAAAGQRAFGENYVQEGCAKVAELAGLDLEWHFIGPLQSNKTRPVAEAFDWVHSVDRLKIAERLSAQRDVHRPPLQVCIQVNVSGEESKSGVAPAEVEALARAVAALPQLRLRGLMAIPEPSVDPAVLHARFAELRKLRDRLAEAGLALDTLSMGMSHDLEAAVAEGATMVRVGTAIFGERRKA</sequence>
<comment type="caution">
    <text evidence="6">The sequence shown here is derived from an EMBL/GenBank/DDBJ whole genome shotgun (WGS) entry which is preliminary data.</text>
</comment>
<feature type="modified residue" description="N6-(pyridoxal phosphate)lysine" evidence="2 3">
    <location>
        <position position="63"/>
    </location>
</feature>
<comment type="function">
    <text evidence="2">Pyridoxal 5'-phosphate (PLP)-binding protein, which is involved in PLP homeostasis.</text>
</comment>
<dbReference type="SUPFAM" id="SSF51419">
    <property type="entry name" value="PLP-binding barrel"/>
    <property type="match status" value="1"/>
</dbReference>
<dbReference type="InterPro" id="IPR011078">
    <property type="entry name" value="PyrdxlP_homeostasis"/>
</dbReference>
<evidence type="ECO:0000256" key="2">
    <source>
        <dbReference type="HAMAP-Rule" id="MF_02087"/>
    </source>
</evidence>
<comment type="cofactor">
    <cofactor evidence="3">
        <name>pyridoxal 5'-phosphate</name>
        <dbReference type="ChEBI" id="CHEBI:597326"/>
    </cofactor>
</comment>
<dbReference type="Proteomes" id="UP000295129">
    <property type="component" value="Unassembled WGS sequence"/>
</dbReference>
<dbReference type="Pfam" id="PF01168">
    <property type="entry name" value="Ala_racemase_N"/>
    <property type="match status" value="1"/>
</dbReference>
<feature type="domain" description="Alanine racemase N-terminal" evidence="5">
    <location>
        <begin position="34"/>
        <end position="253"/>
    </location>
</feature>
<dbReference type="CDD" id="cd06824">
    <property type="entry name" value="PLPDE_III_Yggs_like"/>
    <property type="match status" value="1"/>
</dbReference>
<dbReference type="NCBIfam" id="TIGR00044">
    <property type="entry name" value="YggS family pyridoxal phosphate-dependent enzyme"/>
    <property type="match status" value="1"/>
</dbReference>
<dbReference type="GO" id="GO:0030170">
    <property type="term" value="F:pyridoxal phosphate binding"/>
    <property type="evidence" value="ECO:0007669"/>
    <property type="project" value="UniProtKB-UniRule"/>
</dbReference>
<name>A0A4R6E8D1_9RHOO</name>
<evidence type="ECO:0000313" key="6">
    <source>
        <dbReference type="EMBL" id="TDN53529.1"/>
    </source>
</evidence>
<evidence type="ECO:0000256" key="4">
    <source>
        <dbReference type="RuleBase" id="RU004514"/>
    </source>
</evidence>
<gene>
    <name evidence="6" type="ORF">C7389_105204</name>
</gene>
<comment type="similarity">
    <text evidence="2 4">Belongs to the pyridoxal phosphate-binding protein YggS/PROSC family.</text>
</comment>
<proteinExistence type="inferred from homology"/>
<dbReference type="PANTHER" id="PTHR10146">
    <property type="entry name" value="PROLINE SYNTHETASE CO-TRANSCRIBED BACTERIAL HOMOLOG PROTEIN"/>
    <property type="match status" value="1"/>
</dbReference>
<dbReference type="Gene3D" id="3.20.20.10">
    <property type="entry name" value="Alanine racemase"/>
    <property type="match status" value="1"/>
</dbReference>
<reference evidence="6 7" key="1">
    <citation type="submission" date="2019-03" db="EMBL/GenBank/DDBJ databases">
        <title>Genomic Encyclopedia of Type Strains, Phase IV (KMG-IV): sequencing the most valuable type-strain genomes for metagenomic binning, comparative biology and taxonomic classification.</title>
        <authorList>
            <person name="Goeker M."/>
        </authorList>
    </citation>
    <scope>NUCLEOTIDE SEQUENCE [LARGE SCALE GENOMIC DNA]</scope>
    <source>
        <strain evidence="6 7">DSM 12121</strain>
    </source>
</reference>
<organism evidence="6 7">
    <name type="scientific">Azoarcus indigens</name>
    <dbReference type="NCBI Taxonomy" id="29545"/>
    <lineage>
        <taxon>Bacteria</taxon>
        <taxon>Pseudomonadati</taxon>
        <taxon>Pseudomonadota</taxon>
        <taxon>Betaproteobacteria</taxon>
        <taxon>Rhodocyclales</taxon>
        <taxon>Zoogloeaceae</taxon>
        <taxon>Azoarcus</taxon>
    </lineage>
</organism>
<dbReference type="AlphaFoldDB" id="A0A4R6E8D1"/>
<dbReference type="InterPro" id="IPR029066">
    <property type="entry name" value="PLP-binding_barrel"/>
</dbReference>
<dbReference type="FunFam" id="3.20.20.10:FF:000018">
    <property type="entry name" value="Pyridoxal phosphate homeostasis protein"/>
    <property type="match status" value="1"/>
</dbReference>
<dbReference type="EMBL" id="SNVV01000005">
    <property type="protein sequence ID" value="TDN53529.1"/>
    <property type="molecule type" value="Genomic_DNA"/>
</dbReference>
<keyword evidence="1 2" id="KW-0663">Pyridoxal phosphate</keyword>